<reference evidence="3" key="1">
    <citation type="submission" date="2020-02" db="EMBL/GenBank/DDBJ databases">
        <authorList>
            <person name="Palmer J.M."/>
        </authorList>
    </citation>
    <scope>NUCLEOTIDE SEQUENCE</scope>
    <source>
        <strain evidence="3">EPUS1.4</strain>
        <tissue evidence="3">Thallus</tissue>
    </source>
</reference>
<keyword evidence="4" id="KW-1185">Reference proteome</keyword>
<sequence length="954" mass="109264">MLEPLAAISLASAIVQFVVFGSKLLIEGRELYKSIEGATEDNIWTRAHTSNLSTLIVNLQASKQSKKLSGDENLLVRLATQCEVLSRELLDILDNLELKVGTPHRRWESMRQALRSTLKSREIEEKRQRLEEIQKQVNTCLLCIISNDTSSVMLAMEDLKSTSKDLDVSLRHDFNNMRSDLLDCVRQEEFALRSMEAVVKDNRDIFEATWKQQQLALEEVLKKIDDLVTAAEDTAANKILTSLRFKEISDRCIGISDAYTKTFEWIFEADVTDFKTWLEYSNGAFWISGKAGSGKSTLMKYLSSHPKTHDILRKWGGGDVVIASFFFWNAGVKMEKTQDGLLRSLLYQVFRQCPGLIKDFLPQRWMSDPFIRDHPNPWTRQELLTALTSALDQVGMRKKFCFFIDGLDEYSEDHYGLVQALELLTRLPSVKMCVSSRPWNVFKDAYGTTPERMVRLQDFTLADMAAYVEGVLAYDHRFLALTREEPEAWLLVSEIISRAEGVFLWVHLVTKSLLRGLTEHDDTLLLRNRLNEFPTDLETYFQHILDTTDTVYKACTARTILLAIYTHKDMLPYAVELPVIALSYLPSEIEDPDFALKAPLNQISLDERRRHQKKAELRVNAWCRDILETHQADYFPTKLVKFTHRTVKDFLEAPDMQASLFKSAGTSFKPWESLCRLNFAWVKCLNGPDCDLEATSHIFELLAVAHLMEEYEEISPIEVLRQLSAAHFQALLLLTFERMRVEIKKPLSGDALCLGLGIYHELELFVRNELKALEERNIVHDAQEKAFLLYCALNSVSKGHQSNFRSRGKSVLSIALNLGANPNTIILKRGSQLFSPWQMFLQDIFDNRYETYDLLKTWGGHIDDFANILLVLLQQGADPEVIVAARHIISENPSVAAPLEDLVADEADEVEAKQQIKESMTAKECIKWLFSQFHLTHHFSEIEKVIRESEVLLS</sequence>
<dbReference type="PROSITE" id="PS50837">
    <property type="entry name" value="NACHT"/>
    <property type="match status" value="1"/>
</dbReference>
<dbReference type="Pfam" id="PF24883">
    <property type="entry name" value="NPHP3_N"/>
    <property type="match status" value="1"/>
</dbReference>
<dbReference type="Gene3D" id="3.40.50.300">
    <property type="entry name" value="P-loop containing nucleotide triphosphate hydrolases"/>
    <property type="match status" value="1"/>
</dbReference>
<protein>
    <recommendedName>
        <fullName evidence="2">NACHT domain-containing protein</fullName>
    </recommendedName>
</protein>
<dbReference type="InterPro" id="IPR007111">
    <property type="entry name" value="NACHT_NTPase"/>
</dbReference>
<dbReference type="OrthoDB" id="443402at2759"/>
<keyword evidence="1" id="KW-0677">Repeat</keyword>
<feature type="domain" description="NACHT" evidence="2">
    <location>
        <begin position="283"/>
        <end position="438"/>
    </location>
</feature>
<dbReference type="InterPro" id="IPR027417">
    <property type="entry name" value="P-loop_NTPase"/>
</dbReference>
<dbReference type="InterPro" id="IPR056693">
    <property type="entry name" value="DUF7791"/>
</dbReference>
<proteinExistence type="predicted"/>
<dbReference type="Proteomes" id="UP000606974">
    <property type="component" value="Unassembled WGS sequence"/>
</dbReference>
<organism evidence="3 4">
    <name type="scientific">Endocarpon pusillum</name>
    <dbReference type="NCBI Taxonomy" id="364733"/>
    <lineage>
        <taxon>Eukaryota</taxon>
        <taxon>Fungi</taxon>
        <taxon>Dikarya</taxon>
        <taxon>Ascomycota</taxon>
        <taxon>Pezizomycotina</taxon>
        <taxon>Eurotiomycetes</taxon>
        <taxon>Chaetothyriomycetidae</taxon>
        <taxon>Verrucariales</taxon>
        <taxon>Verrucariaceae</taxon>
        <taxon>Endocarpon</taxon>
    </lineage>
</organism>
<dbReference type="AlphaFoldDB" id="A0A8H7AGR2"/>
<dbReference type="SUPFAM" id="SSF52540">
    <property type="entry name" value="P-loop containing nucleoside triphosphate hydrolases"/>
    <property type="match status" value="1"/>
</dbReference>
<dbReference type="InterPro" id="IPR056884">
    <property type="entry name" value="NPHP3-like_N"/>
</dbReference>
<evidence type="ECO:0000256" key="1">
    <source>
        <dbReference type="ARBA" id="ARBA00022737"/>
    </source>
</evidence>
<dbReference type="PANTHER" id="PTHR10039">
    <property type="entry name" value="AMELOGENIN"/>
    <property type="match status" value="1"/>
</dbReference>
<dbReference type="PANTHER" id="PTHR10039:SF5">
    <property type="entry name" value="NACHT DOMAIN-CONTAINING PROTEIN"/>
    <property type="match status" value="1"/>
</dbReference>
<name>A0A8H7AGR2_9EURO</name>
<gene>
    <name evidence="3" type="ORF">GJ744_011418</name>
</gene>
<evidence type="ECO:0000313" key="4">
    <source>
        <dbReference type="Proteomes" id="UP000606974"/>
    </source>
</evidence>
<dbReference type="EMBL" id="JAACFV010000080">
    <property type="protein sequence ID" value="KAF7506806.1"/>
    <property type="molecule type" value="Genomic_DNA"/>
</dbReference>
<evidence type="ECO:0000313" key="3">
    <source>
        <dbReference type="EMBL" id="KAF7506806.1"/>
    </source>
</evidence>
<dbReference type="Pfam" id="PF25053">
    <property type="entry name" value="DUF7791"/>
    <property type="match status" value="1"/>
</dbReference>
<comment type="caution">
    <text evidence="3">The sequence shown here is derived from an EMBL/GenBank/DDBJ whole genome shotgun (WGS) entry which is preliminary data.</text>
</comment>
<evidence type="ECO:0000259" key="2">
    <source>
        <dbReference type="PROSITE" id="PS50837"/>
    </source>
</evidence>
<accession>A0A8H7AGR2</accession>